<organism evidence="1 2">
    <name type="scientific">Pulveribacter suum</name>
    <dbReference type="NCBI Taxonomy" id="2116657"/>
    <lineage>
        <taxon>Bacteria</taxon>
        <taxon>Pseudomonadati</taxon>
        <taxon>Pseudomonadota</taxon>
        <taxon>Betaproteobacteria</taxon>
        <taxon>Burkholderiales</taxon>
        <taxon>Comamonadaceae</taxon>
        <taxon>Pulveribacter</taxon>
    </lineage>
</organism>
<reference evidence="2" key="1">
    <citation type="submission" date="2018-03" db="EMBL/GenBank/DDBJ databases">
        <title>Genome sequencing of Melaminivora sp. strain SC2-7.</title>
        <authorList>
            <person name="Kim S.-J."/>
            <person name="Heo J."/>
            <person name="Ahn J.-H."/>
            <person name="Kwon S.-W."/>
        </authorList>
    </citation>
    <scope>NUCLEOTIDE SEQUENCE [LARGE SCALE GENOMIC DNA]</scope>
    <source>
        <strain evidence="2">SC2-7</strain>
    </source>
</reference>
<sequence>MAEQTIRILEEGYRGFLIRIPVPESGGRILPLPVQASVTAVTDHAAAHLDAVRWDAVEQSEGDLHTLAHIKHAIDVALEGSEHQPPLPGVFETGLQ</sequence>
<evidence type="ECO:0000313" key="2">
    <source>
        <dbReference type="Proteomes" id="UP000241829"/>
    </source>
</evidence>
<dbReference type="OrthoDB" id="8906477at2"/>
<name>A0A2P1NL34_9BURK</name>
<evidence type="ECO:0000313" key="1">
    <source>
        <dbReference type="EMBL" id="AVP57747.1"/>
    </source>
</evidence>
<proteinExistence type="predicted"/>
<dbReference type="KEGG" id="melm:C7H73_08795"/>
<dbReference type="AlphaFoldDB" id="A0A2P1NL34"/>
<dbReference type="Proteomes" id="UP000241829">
    <property type="component" value="Chromosome"/>
</dbReference>
<dbReference type="EMBL" id="CP027792">
    <property type="protein sequence ID" value="AVP57747.1"/>
    <property type="molecule type" value="Genomic_DNA"/>
</dbReference>
<keyword evidence="2" id="KW-1185">Reference proteome</keyword>
<dbReference type="RefSeq" id="WP_106846299.1">
    <property type="nucleotide sequence ID" value="NZ_CP027792.1"/>
</dbReference>
<protein>
    <submittedName>
        <fullName evidence="1">Uncharacterized protein</fullName>
    </submittedName>
</protein>
<gene>
    <name evidence="1" type="ORF">C7H73_08795</name>
</gene>
<accession>A0A2P1NL34</accession>